<dbReference type="EMBL" id="JACHXD010000007">
    <property type="protein sequence ID" value="MBB3119659.1"/>
    <property type="molecule type" value="Genomic_DNA"/>
</dbReference>
<dbReference type="RefSeq" id="WP_183441484.1">
    <property type="nucleotide sequence ID" value="NZ_JACHXD010000007.1"/>
</dbReference>
<protein>
    <submittedName>
        <fullName evidence="1">Uncharacterized protein</fullName>
    </submittedName>
</protein>
<evidence type="ECO:0000313" key="1">
    <source>
        <dbReference type="EMBL" id="MBB3119659.1"/>
    </source>
</evidence>
<gene>
    <name evidence="1" type="ORF">FHS03_002714</name>
</gene>
<keyword evidence="2" id="KW-1185">Reference proteome</keyword>
<dbReference type="Proteomes" id="UP000541535">
    <property type="component" value="Unassembled WGS sequence"/>
</dbReference>
<accession>A0A7W5FUD1</accession>
<proteinExistence type="predicted"/>
<dbReference type="AlphaFoldDB" id="A0A7W5FUD1"/>
<name>A0A7W5FUD1_9BURK</name>
<feature type="non-terminal residue" evidence="1">
    <location>
        <position position="1"/>
    </location>
</feature>
<sequence length="113" mass="12232">KCFTFSCRHALTPQIVDFPPIEVSGQIRPRQLDGAAVGIAKKVIGENSLDGLSAKQKGIYENVIYPQMKVDCSGGCGGTISMDMAAEAIRNQAAGEDFFCVDCEYSHRDRGDD</sequence>
<comment type="caution">
    <text evidence="1">The sequence shown here is derived from an EMBL/GenBank/DDBJ whole genome shotgun (WGS) entry which is preliminary data.</text>
</comment>
<organism evidence="1 2">
    <name type="scientific">Pseudoduganella violacea</name>
    <dbReference type="NCBI Taxonomy" id="1715466"/>
    <lineage>
        <taxon>Bacteria</taxon>
        <taxon>Pseudomonadati</taxon>
        <taxon>Pseudomonadota</taxon>
        <taxon>Betaproteobacteria</taxon>
        <taxon>Burkholderiales</taxon>
        <taxon>Oxalobacteraceae</taxon>
        <taxon>Telluria group</taxon>
        <taxon>Pseudoduganella</taxon>
    </lineage>
</organism>
<reference evidence="1 2" key="1">
    <citation type="submission" date="2020-08" db="EMBL/GenBank/DDBJ databases">
        <title>Genomic Encyclopedia of Type Strains, Phase III (KMG-III): the genomes of soil and plant-associated and newly described type strains.</title>
        <authorList>
            <person name="Whitman W."/>
        </authorList>
    </citation>
    <scope>NUCLEOTIDE SEQUENCE [LARGE SCALE GENOMIC DNA]</scope>
    <source>
        <strain evidence="1 2">CECT 8897</strain>
    </source>
</reference>
<evidence type="ECO:0000313" key="2">
    <source>
        <dbReference type="Proteomes" id="UP000541535"/>
    </source>
</evidence>